<feature type="domain" description="DJ-1/PfpI" evidence="1">
    <location>
        <begin position="2"/>
        <end position="165"/>
    </location>
</feature>
<dbReference type="GO" id="GO:0016740">
    <property type="term" value="F:transferase activity"/>
    <property type="evidence" value="ECO:0007669"/>
    <property type="project" value="UniProtKB-KW"/>
</dbReference>
<dbReference type="InterPro" id="IPR002818">
    <property type="entry name" value="DJ-1/PfpI"/>
</dbReference>
<dbReference type="InterPro" id="IPR029062">
    <property type="entry name" value="Class_I_gatase-like"/>
</dbReference>
<dbReference type="Gene3D" id="3.40.50.880">
    <property type="match status" value="1"/>
</dbReference>
<name>A0A2N9X9Q8_9NEIS</name>
<proteinExistence type="predicted"/>
<dbReference type="CDD" id="cd03139">
    <property type="entry name" value="GATase1_PfpI_2"/>
    <property type="match status" value="1"/>
</dbReference>
<accession>A0A2N9X9Q8</accession>
<keyword evidence="3" id="KW-1185">Reference proteome</keyword>
<dbReference type="PANTHER" id="PTHR43130:SF15">
    <property type="entry name" value="THIJ_PFPI FAMILY PROTEIN (AFU_ORTHOLOGUE AFUA_5G14240)"/>
    <property type="match status" value="1"/>
</dbReference>
<keyword evidence="2" id="KW-0808">Transferase</keyword>
<comment type="caution">
    <text evidence="2">The sequence shown here is derived from an EMBL/GenBank/DDBJ whole genome shotgun (WGS) entry which is preliminary data.</text>
</comment>
<dbReference type="Pfam" id="PF01965">
    <property type="entry name" value="DJ-1_PfpI"/>
    <property type="match status" value="1"/>
</dbReference>
<dbReference type="SUPFAM" id="SSF52317">
    <property type="entry name" value="Class I glutamine amidotransferase-like"/>
    <property type="match status" value="1"/>
</dbReference>
<evidence type="ECO:0000259" key="1">
    <source>
        <dbReference type="Pfam" id="PF01965"/>
    </source>
</evidence>
<reference evidence="2" key="1">
    <citation type="journal article" date="2017" name="MBio">
        <title>Type VI secretion-mediated competition in the bee gut microbiome.</title>
        <authorList>
            <person name="Steele M.I."/>
            <person name="Kwong W.K."/>
            <person name="Powell J.E."/>
            <person name="Whiteley M."/>
            <person name="Moran N.A."/>
        </authorList>
    </citation>
    <scope>NUCLEOTIDE SEQUENCE [LARGE SCALE GENOMIC DNA]</scope>
    <source>
        <strain evidence="2">WkB273</strain>
    </source>
</reference>
<dbReference type="InterPro" id="IPR052158">
    <property type="entry name" value="INH-QAR"/>
</dbReference>
<dbReference type="AlphaFoldDB" id="A0A2N9X9Q8"/>
<gene>
    <name evidence="2" type="ORF">BHC54_00725</name>
</gene>
<evidence type="ECO:0000313" key="3">
    <source>
        <dbReference type="Proteomes" id="UP000230202"/>
    </source>
</evidence>
<evidence type="ECO:0000313" key="2">
    <source>
        <dbReference type="EMBL" id="PIT41926.1"/>
    </source>
</evidence>
<dbReference type="RefSeq" id="WP_100151450.1">
    <property type="nucleotide sequence ID" value="NZ_MEIL01000006.1"/>
</dbReference>
<protein>
    <submittedName>
        <fullName evidence="2">Dimethyladenosine transferase</fullName>
    </submittedName>
</protein>
<organism evidence="2 3">
    <name type="scientific">Snodgrassella alvi</name>
    <dbReference type="NCBI Taxonomy" id="1196083"/>
    <lineage>
        <taxon>Bacteria</taxon>
        <taxon>Pseudomonadati</taxon>
        <taxon>Pseudomonadota</taxon>
        <taxon>Betaproteobacteria</taxon>
        <taxon>Neisseriales</taxon>
        <taxon>Neisseriaceae</taxon>
        <taxon>Snodgrassella</taxon>
    </lineage>
</organism>
<dbReference type="PANTHER" id="PTHR43130">
    <property type="entry name" value="ARAC-FAMILY TRANSCRIPTIONAL REGULATOR"/>
    <property type="match status" value="1"/>
</dbReference>
<sequence>MQITILLYPDFETLDVFGPVEIFGKVPDWRIQYYSQNGGLICNQDNISISTENFASIPQNIDTLFIPGGPGTRSLIQQTDFIQQLKSLAQKSKYVLTVCTGSALLAKTELLDGRKATSNKRVFDWVKTSSAKTKWIEKARWITDGKYYTSSGISAGMDMALAFVQNRTDKNTAEKIATRIEYHWQQDSQQDAFCSNNQLN</sequence>
<dbReference type="EMBL" id="MEIL01000006">
    <property type="protein sequence ID" value="PIT41926.1"/>
    <property type="molecule type" value="Genomic_DNA"/>
</dbReference>
<dbReference type="Proteomes" id="UP000230202">
    <property type="component" value="Unassembled WGS sequence"/>
</dbReference>